<accession>A0A7I4XVB3</accession>
<dbReference type="InterPro" id="IPR001436">
    <property type="entry name" value="Alpha-crystallin/sHSP_animal"/>
</dbReference>
<dbReference type="GO" id="GO:0005737">
    <property type="term" value="C:cytoplasm"/>
    <property type="evidence" value="ECO:0007669"/>
    <property type="project" value="TreeGrafter"/>
</dbReference>
<dbReference type="AlphaFoldDB" id="A0A7I4XVB3"/>
<protein>
    <submittedName>
        <fullName evidence="5">SHSP domain-containing protein</fullName>
    </submittedName>
</protein>
<dbReference type="Pfam" id="PF00011">
    <property type="entry name" value="HSP20"/>
    <property type="match status" value="1"/>
</dbReference>
<evidence type="ECO:0000313" key="5">
    <source>
        <dbReference type="WBParaSite" id="HCON_00008645-00001"/>
    </source>
</evidence>
<sequence>MSICLLPWTTDATLLPGLLEDVANVIEQFEQGTPSPCSSQGGSIEELATTDSSNQVGGNTSREPKLSFSLNVSKFKPDELKVGIDSRTLTVEGKQERKEGSTHTVRSFLRHWILPEGVDFERTRSALTEDGHLVIEVPKLRPAIRNVPIEVAVDLQ</sequence>
<proteinExistence type="inferred from homology"/>
<evidence type="ECO:0000256" key="2">
    <source>
        <dbReference type="RuleBase" id="RU003616"/>
    </source>
</evidence>
<dbReference type="InterPro" id="IPR008978">
    <property type="entry name" value="HSP20-like_chaperone"/>
</dbReference>
<dbReference type="InterPro" id="IPR002068">
    <property type="entry name" value="A-crystallin/Hsp20_dom"/>
</dbReference>
<dbReference type="PROSITE" id="PS01031">
    <property type="entry name" value="SHSP"/>
    <property type="match status" value="1"/>
</dbReference>
<dbReference type="GO" id="GO:0009408">
    <property type="term" value="P:response to heat"/>
    <property type="evidence" value="ECO:0007669"/>
    <property type="project" value="TreeGrafter"/>
</dbReference>
<dbReference type="GO" id="GO:0051082">
    <property type="term" value="F:unfolded protein binding"/>
    <property type="evidence" value="ECO:0007669"/>
    <property type="project" value="TreeGrafter"/>
</dbReference>
<organism evidence="4 5">
    <name type="scientific">Haemonchus contortus</name>
    <name type="common">Barber pole worm</name>
    <dbReference type="NCBI Taxonomy" id="6289"/>
    <lineage>
        <taxon>Eukaryota</taxon>
        <taxon>Metazoa</taxon>
        <taxon>Ecdysozoa</taxon>
        <taxon>Nematoda</taxon>
        <taxon>Chromadorea</taxon>
        <taxon>Rhabditida</taxon>
        <taxon>Rhabditina</taxon>
        <taxon>Rhabditomorpha</taxon>
        <taxon>Strongyloidea</taxon>
        <taxon>Trichostrongylidae</taxon>
        <taxon>Haemonchus</taxon>
    </lineage>
</organism>
<dbReference type="GO" id="GO:0036498">
    <property type="term" value="P:IRE1-mediated unfolded protein response"/>
    <property type="evidence" value="ECO:0007669"/>
    <property type="project" value="TreeGrafter"/>
</dbReference>
<dbReference type="OMA" id="CLLPWTT"/>
<dbReference type="PRINTS" id="PR00299">
    <property type="entry name" value="ACRYSTALLIN"/>
</dbReference>
<dbReference type="WBParaSite" id="HCON_00008645-00001">
    <property type="protein sequence ID" value="HCON_00008645-00001"/>
    <property type="gene ID" value="HCON_00008645"/>
</dbReference>
<dbReference type="PANTHER" id="PTHR45640">
    <property type="entry name" value="HEAT SHOCK PROTEIN HSP-12.2-RELATED"/>
    <property type="match status" value="1"/>
</dbReference>
<dbReference type="Gene3D" id="2.60.40.790">
    <property type="match status" value="1"/>
</dbReference>
<dbReference type="SUPFAM" id="SSF49764">
    <property type="entry name" value="HSP20-like chaperones"/>
    <property type="match status" value="1"/>
</dbReference>
<evidence type="ECO:0000256" key="1">
    <source>
        <dbReference type="PROSITE-ProRule" id="PRU00285"/>
    </source>
</evidence>
<reference evidence="5" key="1">
    <citation type="submission" date="2020-12" db="UniProtKB">
        <authorList>
            <consortium name="WormBaseParasite"/>
        </authorList>
    </citation>
    <scope>IDENTIFICATION</scope>
    <source>
        <strain evidence="5">MHco3</strain>
    </source>
</reference>
<dbReference type="PANTHER" id="PTHR45640:SF32">
    <property type="entry name" value="STRESS-INDUCED PROTEIN 1"/>
    <property type="match status" value="1"/>
</dbReference>
<comment type="similarity">
    <text evidence="1 2">Belongs to the small heat shock protein (HSP20) family.</text>
</comment>
<dbReference type="GO" id="GO:0005634">
    <property type="term" value="C:nucleus"/>
    <property type="evidence" value="ECO:0007669"/>
    <property type="project" value="TreeGrafter"/>
</dbReference>
<keyword evidence="4" id="KW-1185">Reference proteome</keyword>
<name>A0A7I4XVB3_HAECO</name>
<dbReference type="CDD" id="cd06526">
    <property type="entry name" value="metazoan_ACD"/>
    <property type="match status" value="1"/>
</dbReference>
<evidence type="ECO:0000313" key="4">
    <source>
        <dbReference type="Proteomes" id="UP000025227"/>
    </source>
</evidence>
<feature type="domain" description="SHSP" evidence="3">
    <location>
        <begin position="47"/>
        <end position="154"/>
    </location>
</feature>
<dbReference type="Proteomes" id="UP000025227">
    <property type="component" value="Unplaced"/>
</dbReference>
<dbReference type="OrthoDB" id="1431247at2759"/>
<dbReference type="GO" id="GO:0042026">
    <property type="term" value="P:protein refolding"/>
    <property type="evidence" value="ECO:0007669"/>
    <property type="project" value="TreeGrafter"/>
</dbReference>
<evidence type="ECO:0000259" key="3">
    <source>
        <dbReference type="PROSITE" id="PS01031"/>
    </source>
</evidence>